<organism evidence="5 6">
    <name type="scientific">Tenacibaculum jejuense</name>
    <dbReference type="NCBI Taxonomy" id="584609"/>
    <lineage>
        <taxon>Bacteria</taxon>
        <taxon>Pseudomonadati</taxon>
        <taxon>Bacteroidota</taxon>
        <taxon>Flavobacteriia</taxon>
        <taxon>Flavobacteriales</taxon>
        <taxon>Flavobacteriaceae</taxon>
        <taxon>Tenacibaculum</taxon>
    </lineage>
</organism>
<keyword evidence="2 5" id="KW-0378">Hydrolase</keyword>
<dbReference type="RefSeq" id="WP_095069680.1">
    <property type="nucleotide sequence ID" value="NZ_LT899436.1"/>
</dbReference>
<protein>
    <submittedName>
        <fullName evidence="5">Allophanate hydrolase subunit 1</fullName>
        <ecNumber evidence="5">3.5.1.54</ecNumber>
    </submittedName>
</protein>
<dbReference type="OrthoDB" id="9778567at2"/>
<dbReference type="Pfam" id="PF02682">
    <property type="entry name" value="CT_C_D"/>
    <property type="match status" value="1"/>
</dbReference>
<gene>
    <name evidence="5" type="ORF">TJEJU_0820</name>
</gene>
<dbReference type="Gene3D" id="2.40.100.10">
    <property type="entry name" value="Cyclophilin-like"/>
    <property type="match status" value="1"/>
</dbReference>
<dbReference type="SMART" id="SM00796">
    <property type="entry name" value="AHS1"/>
    <property type="match status" value="1"/>
</dbReference>
<dbReference type="EMBL" id="LT899436">
    <property type="protein sequence ID" value="SNR14591.1"/>
    <property type="molecule type" value="Genomic_DNA"/>
</dbReference>
<reference evidence="5 6" key="1">
    <citation type="submission" date="2017-07" db="EMBL/GenBank/DDBJ databases">
        <authorList>
            <person name="Sun Z.S."/>
            <person name="Albrecht U."/>
            <person name="Echele G."/>
            <person name="Lee C.C."/>
        </authorList>
    </citation>
    <scope>NUCLEOTIDE SEQUENCE [LARGE SCALE GENOMIC DNA]</scope>
    <source>
        <strain evidence="6">type strain: KCTC 22618</strain>
    </source>
</reference>
<proteinExistence type="predicted"/>
<keyword evidence="3" id="KW-0067">ATP-binding</keyword>
<accession>A0A238U5U8</accession>
<evidence type="ECO:0000313" key="5">
    <source>
        <dbReference type="EMBL" id="SNR14591.1"/>
    </source>
</evidence>
<dbReference type="SUPFAM" id="SSF160467">
    <property type="entry name" value="PH0987 N-terminal domain-like"/>
    <property type="match status" value="1"/>
</dbReference>
<dbReference type="Gene3D" id="3.30.1360.40">
    <property type="match status" value="1"/>
</dbReference>
<dbReference type="NCBIfam" id="TIGR00370">
    <property type="entry name" value="5-oxoprolinase subunit PxpB"/>
    <property type="match status" value="1"/>
</dbReference>
<dbReference type="GO" id="GO:0004039">
    <property type="term" value="F:allophanate hydrolase activity"/>
    <property type="evidence" value="ECO:0007669"/>
    <property type="project" value="UniProtKB-EC"/>
</dbReference>
<dbReference type="AlphaFoldDB" id="A0A238U5U8"/>
<evidence type="ECO:0000256" key="2">
    <source>
        <dbReference type="ARBA" id="ARBA00022801"/>
    </source>
</evidence>
<evidence type="ECO:0000256" key="1">
    <source>
        <dbReference type="ARBA" id="ARBA00022741"/>
    </source>
</evidence>
<dbReference type="InterPro" id="IPR010016">
    <property type="entry name" value="PxpB"/>
</dbReference>
<dbReference type="GO" id="GO:0005524">
    <property type="term" value="F:ATP binding"/>
    <property type="evidence" value="ECO:0007669"/>
    <property type="project" value="UniProtKB-KW"/>
</dbReference>
<dbReference type="InterPro" id="IPR003833">
    <property type="entry name" value="CT_C_D"/>
</dbReference>
<dbReference type="PANTHER" id="PTHR34698">
    <property type="entry name" value="5-OXOPROLINASE SUBUNIT B"/>
    <property type="match status" value="1"/>
</dbReference>
<sequence length="245" mass="27933">MSLKDNLIFKRLGEKAILIEWNSKVQPSLIDEITSFKNEILDKKIDQIQDFIIGYTSLVIKYKDEIIDFSTEIAALQKIYSEKGEVKKEIKFIWEIPVCYHVDFGFDLPEMSKQLNISIDELIDMHSKTLYTVHFIGFLPGFLYLGGLNTKLFIQRKATPLLKVPKGAVAIGGKQTGIYPEESAGGWQIIGKTPINFFNVNKTIPCFAKAGDKICFKSITKEEFISLEQSISEGNYELHKTEWHA</sequence>
<dbReference type="SUPFAM" id="SSF50891">
    <property type="entry name" value="Cyclophilin-like"/>
    <property type="match status" value="1"/>
</dbReference>
<name>A0A238U5U8_9FLAO</name>
<keyword evidence="6" id="KW-1185">Reference proteome</keyword>
<keyword evidence="1" id="KW-0547">Nucleotide-binding</keyword>
<dbReference type="KEGG" id="tje:TJEJU_0820"/>
<dbReference type="PANTHER" id="PTHR34698:SF2">
    <property type="entry name" value="5-OXOPROLINASE SUBUNIT B"/>
    <property type="match status" value="1"/>
</dbReference>
<dbReference type="EC" id="3.5.1.54" evidence="5"/>
<dbReference type="Proteomes" id="UP000215214">
    <property type="component" value="Chromosome TJEJU"/>
</dbReference>
<evidence type="ECO:0000259" key="4">
    <source>
        <dbReference type="SMART" id="SM00796"/>
    </source>
</evidence>
<evidence type="ECO:0000256" key="3">
    <source>
        <dbReference type="ARBA" id="ARBA00022840"/>
    </source>
</evidence>
<dbReference type="InterPro" id="IPR029000">
    <property type="entry name" value="Cyclophilin-like_dom_sf"/>
</dbReference>
<evidence type="ECO:0000313" key="6">
    <source>
        <dbReference type="Proteomes" id="UP000215214"/>
    </source>
</evidence>
<feature type="domain" description="Carboxyltransferase" evidence="4">
    <location>
        <begin position="7"/>
        <end position="208"/>
    </location>
</feature>